<dbReference type="Proteomes" id="UP000078512">
    <property type="component" value="Unassembled WGS sequence"/>
</dbReference>
<keyword evidence="2" id="KW-1185">Reference proteome</keyword>
<sequence length="351" mass="39369">MSTTFPLPQELLEAIIRTLGRLHGVGSIATMLRVNKYVCAITLPLLYGGVPYSVLNKYYPKDSPAFKRRQKLIATLLIGVPKTRITDLLRVTFLQDSVDDQEHSPAPYAPYHSFAIAVSLSRCNDAFDGDFRQIYDFRQIDDFREDNFRFHQDDGPPSQRLLDFEFWFIKLSPRKDSCGPTLLYRPLGTSNSLKSTCSRRPSLAHYSDLLMRHAASGSSYARSTPVTCFSDPTCASSNTMRSYLFAESSPRTVVLVLPAGGWVVSWLRPYYGRSALGRVLKHLPKLQSATASFEVTPESASEVGLVLEYDSQGADNGASYRLVDRSPVDENEDATENADIKFRFYSIEAIE</sequence>
<name>A0A197K7B8_9FUNG</name>
<dbReference type="EMBL" id="KV442024">
    <property type="protein sequence ID" value="OAQ32601.1"/>
    <property type="molecule type" value="Genomic_DNA"/>
</dbReference>
<reference evidence="1 2" key="1">
    <citation type="submission" date="2016-05" db="EMBL/GenBank/DDBJ databases">
        <title>Genome sequencing reveals origins of a unique bacterial endosymbiosis in the earliest lineages of terrestrial Fungi.</title>
        <authorList>
            <consortium name="DOE Joint Genome Institute"/>
            <person name="Uehling J."/>
            <person name="Gryganskyi A."/>
            <person name="Hameed K."/>
            <person name="Tschaplinski T."/>
            <person name="Misztal P."/>
            <person name="Wu S."/>
            <person name="Desiro A."/>
            <person name="Vande Pol N."/>
            <person name="Du Z.-Y."/>
            <person name="Zienkiewicz A."/>
            <person name="Zienkiewicz K."/>
            <person name="Morin E."/>
            <person name="Tisserant E."/>
            <person name="Splivallo R."/>
            <person name="Hainaut M."/>
            <person name="Henrissat B."/>
            <person name="Ohm R."/>
            <person name="Kuo A."/>
            <person name="Yan J."/>
            <person name="Lipzen A."/>
            <person name="Nolan M."/>
            <person name="Labutti K."/>
            <person name="Barry K."/>
            <person name="Goldstein A."/>
            <person name="Labbe J."/>
            <person name="Schadt C."/>
            <person name="Tuskan G."/>
            <person name="Grigoriev I."/>
            <person name="Martin F."/>
            <person name="Vilgalys R."/>
            <person name="Bonito G."/>
        </authorList>
    </citation>
    <scope>NUCLEOTIDE SEQUENCE [LARGE SCALE GENOMIC DNA]</scope>
    <source>
        <strain evidence="1 2">AG-77</strain>
    </source>
</reference>
<accession>A0A197K7B8</accession>
<organism evidence="1 2">
    <name type="scientific">Linnemannia elongata AG-77</name>
    <dbReference type="NCBI Taxonomy" id="1314771"/>
    <lineage>
        <taxon>Eukaryota</taxon>
        <taxon>Fungi</taxon>
        <taxon>Fungi incertae sedis</taxon>
        <taxon>Mucoromycota</taxon>
        <taxon>Mortierellomycotina</taxon>
        <taxon>Mortierellomycetes</taxon>
        <taxon>Mortierellales</taxon>
        <taxon>Mortierellaceae</taxon>
        <taxon>Linnemannia</taxon>
    </lineage>
</organism>
<gene>
    <name evidence="1" type="ORF">K457DRAFT_1862026</name>
</gene>
<protein>
    <submittedName>
        <fullName evidence="1">Uncharacterized protein</fullName>
    </submittedName>
</protein>
<dbReference type="AlphaFoldDB" id="A0A197K7B8"/>
<evidence type="ECO:0000313" key="1">
    <source>
        <dbReference type="EMBL" id="OAQ32601.1"/>
    </source>
</evidence>
<proteinExistence type="predicted"/>
<evidence type="ECO:0000313" key="2">
    <source>
        <dbReference type="Proteomes" id="UP000078512"/>
    </source>
</evidence>